<dbReference type="EMBL" id="CP062803">
    <property type="protein sequence ID" value="QOT75058.1"/>
    <property type="molecule type" value="Genomic_DNA"/>
</dbReference>
<dbReference type="Proteomes" id="UP000397656">
    <property type="component" value="Chromosome 1"/>
</dbReference>
<reference evidence="1 2" key="1">
    <citation type="submission" date="2020-10" db="EMBL/GenBank/DDBJ databases">
        <title>Complete genome sequence of Cupriavidus basilensis CCUG 49340T.</title>
        <authorList>
            <person name="Salva-Serra F."/>
            <person name="Donoso R.A."/>
            <person name="Cho K.H."/>
            <person name="Yoo J.A."/>
            <person name="Lee K."/>
            <person name="Yoon S.-H."/>
            <person name="Perez-Pantoja D."/>
            <person name="Moore E.R.B."/>
        </authorList>
    </citation>
    <scope>NUCLEOTIDE SEQUENCE [LARGE SCALE GENOMIC DNA]</scope>
    <source>
        <strain evidence="2">CCUG 49340</strain>
    </source>
</reference>
<organism evidence="1 2">
    <name type="scientific">Cupriavidus basilensis</name>
    <dbReference type="NCBI Taxonomy" id="68895"/>
    <lineage>
        <taxon>Bacteria</taxon>
        <taxon>Pseudomonadati</taxon>
        <taxon>Pseudomonadota</taxon>
        <taxon>Betaproteobacteria</taxon>
        <taxon>Burkholderiales</taxon>
        <taxon>Burkholderiaceae</taxon>
        <taxon>Cupriavidus</taxon>
    </lineage>
</organism>
<proteinExistence type="predicted"/>
<gene>
    <name evidence="1" type="ORF">F7R26_012475</name>
</gene>
<evidence type="ECO:0000313" key="2">
    <source>
        <dbReference type="Proteomes" id="UP000397656"/>
    </source>
</evidence>
<dbReference type="GeneID" id="98401725"/>
<name>A0A643G4M5_9BURK</name>
<sequence length="236" mass="25097">MTTSAELRGLFVDALKGATDAGQAVYSPFDWPTAPTAYPSILVHARKERKVSLGPNAPQFDVYTTVEVIARTKAPAGPADSGSAVALAAAERLKAQIEVTLINNPAIWSDPAGGQRVEQFTSIDSEINTSSEGDMPIAELSLHIEAKFYQGPVDFYPIPTVPLQTVNVHFDSVEPFDSRGQYPDPPFPEAVQPGAPVTLSDGTPVVLADGDQVTQDQRLSGPDGRDEGALTITLPQ</sequence>
<protein>
    <submittedName>
        <fullName evidence="1">ABC transporter permease</fullName>
    </submittedName>
</protein>
<dbReference type="AlphaFoldDB" id="A0A643G4M5"/>
<evidence type="ECO:0000313" key="1">
    <source>
        <dbReference type="EMBL" id="QOT75058.1"/>
    </source>
</evidence>
<dbReference type="RefSeq" id="WP_150983281.1">
    <property type="nucleotide sequence ID" value="NZ_CP062803.1"/>
</dbReference>
<accession>A0A643G4M5</accession>